<comment type="caution">
    <text evidence="2">The sequence shown here is derived from an EMBL/GenBank/DDBJ whole genome shotgun (WGS) entry which is preliminary data.</text>
</comment>
<reference evidence="2 3" key="1">
    <citation type="journal article" date="2019" name="Int. J. Syst. Evol. Microbiol.">
        <title>The Global Catalogue of Microorganisms (GCM) 10K type strain sequencing project: providing services to taxonomists for standard genome sequencing and annotation.</title>
        <authorList>
            <consortium name="The Broad Institute Genomics Platform"/>
            <consortium name="The Broad Institute Genome Sequencing Center for Infectious Disease"/>
            <person name="Wu L."/>
            <person name="Ma J."/>
        </authorList>
    </citation>
    <scope>NUCLEOTIDE SEQUENCE [LARGE SCALE GENOMIC DNA]</scope>
    <source>
        <strain evidence="2 3">JCM 16378</strain>
    </source>
</reference>
<dbReference type="InterPro" id="IPR012340">
    <property type="entry name" value="NA-bd_OB-fold"/>
</dbReference>
<feature type="region of interest" description="Disordered" evidence="1">
    <location>
        <begin position="1"/>
        <end position="21"/>
    </location>
</feature>
<accession>A0ABN3UFA4</accession>
<evidence type="ECO:0000256" key="1">
    <source>
        <dbReference type="SAM" id="MobiDB-lite"/>
    </source>
</evidence>
<dbReference type="EMBL" id="BAAARN010000001">
    <property type="protein sequence ID" value="GAA2731713.1"/>
    <property type="molecule type" value="Genomic_DNA"/>
</dbReference>
<feature type="compositionally biased region" description="Polar residues" evidence="1">
    <location>
        <begin position="1"/>
        <end position="14"/>
    </location>
</feature>
<dbReference type="InterPro" id="IPR016499">
    <property type="entry name" value="NucleicA-bd_Rv2694c_prd"/>
</dbReference>
<protein>
    <submittedName>
        <fullName evidence="2">OB-fold nucleic acid binding domain-containing protein</fullName>
    </submittedName>
</protein>
<dbReference type="PIRSF" id="PIRSF006910">
    <property type="entry name" value="NA_bind_Rv2694c_prd"/>
    <property type="match status" value="1"/>
</dbReference>
<evidence type="ECO:0000313" key="2">
    <source>
        <dbReference type="EMBL" id="GAA2731713.1"/>
    </source>
</evidence>
<sequence length="142" mass="15567">MATNAQTAPPTGSQGPRGHHKSAIARLGERLTKSVTQMEADELREDAARLGCTPMCDLLDRQQATVSGTVRAVTLRPRVNVPALVIDLYDGSRTINLVWLGRRSIAGIEPGTYLRAQGRVTYYRGIPTIFNPSYEIVPLRAH</sequence>
<keyword evidence="3" id="KW-1185">Reference proteome</keyword>
<name>A0ABN3UFA4_9MICO</name>
<dbReference type="Gene3D" id="2.40.50.140">
    <property type="entry name" value="Nucleic acid-binding proteins"/>
    <property type="match status" value="1"/>
</dbReference>
<dbReference type="SUPFAM" id="SSF50249">
    <property type="entry name" value="Nucleic acid-binding proteins"/>
    <property type="match status" value="1"/>
</dbReference>
<dbReference type="Proteomes" id="UP001501326">
    <property type="component" value="Unassembled WGS sequence"/>
</dbReference>
<gene>
    <name evidence="2" type="ORF">GCM10009867_05980</name>
</gene>
<dbReference type="CDD" id="cd04488">
    <property type="entry name" value="RecG_wedge_OBF"/>
    <property type="match status" value="1"/>
</dbReference>
<dbReference type="RefSeq" id="WP_425565306.1">
    <property type="nucleotide sequence ID" value="NZ_BAAARN010000001.1"/>
</dbReference>
<evidence type="ECO:0000313" key="3">
    <source>
        <dbReference type="Proteomes" id="UP001501326"/>
    </source>
</evidence>
<organism evidence="2 3">
    <name type="scientific">Pedococcus aerophilus</name>
    <dbReference type="NCBI Taxonomy" id="436356"/>
    <lineage>
        <taxon>Bacteria</taxon>
        <taxon>Bacillati</taxon>
        <taxon>Actinomycetota</taxon>
        <taxon>Actinomycetes</taxon>
        <taxon>Micrococcales</taxon>
        <taxon>Intrasporangiaceae</taxon>
        <taxon>Pedococcus</taxon>
    </lineage>
</organism>
<proteinExistence type="predicted"/>